<gene>
    <name evidence="6" type="ORF">E0F88_20985</name>
</gene>
<dbReference type="PANTHER" id="PTHR45566">
    <property type="entry name" value="HTH-TYPE TRANSCRIPTIONAL REGULATOR YHJB-RELATED"/>
    <property type="match status" value="1"/>
</dbReference>
<feature type="domain" description="HTH luxR-type" evidence="4">
    <location>
        <begin position="146"/>
        <end position="211"/>
    </location>
</feature>
<evidence type="ECO:0000256" key="3">
    <source>
        <dbReference type="PROSITE-ProRule" id="PRU00169"/>
    </source>
</evidence>
<evidence type="ECO:0000256" key="1">
    <source>
        <dbReference type="ARBA" id="ARBA00022553"/>
    </source>
</evidence>
<dbReference type="PROSITE" id="PS00622">
    <property type="entry name" value="HTH_LUXR_1"/>
    <property type="match status" value="1"/>
</dbReference>
<dbReference type="RefSeq" id="WP_131960244.1">
    <property type="nucleotide sequence ID" value="NZ_SMFL01000008.1"/>
</dbReference>
<dbReference type="GO" id="GO:0000160">
    <property type="term" value="P:phosphorelay signal transduction system"/>
    <property type="evidence" value="ECO:0007669"/>
    <property type="project" value="InterPro"/>
</dbReference>
<dbReference type="PROSITE" id="PS50110">
    <property type="entry name" value="RESPONSE_REGULATORY"/>
    <property type="match status" value="1"/>
</dbReference>
<dbReference type="Pfam" id="PF00196">
    <property type="entry name" value="GerE"/>
    <property type="match status" value="1"/>
</dbReference>
<name>A0A4R5DLC2_9BACT</name>
<evidence type="ECO:0000313" key="7">
    <source>
        <dbReference type="Proteomes" id="UP000294850"/>
    </source>
</evidence>
<dbReference type="PRINTS" id="PR00038">
    <property type="entry name" value="HTHLUXR"/>
</dbReference>
<dbReference type="CDD" id="cd06170">
    <property type="entry name" value="LuxR_C_like"/>
    <property type="match status" value="1"/>
</dbReference>
<dbReference type="GO" id="GO:0003677">
    <property type="term" value="F:DNA binding"/>
    <property type="evidence" value="ECO:0007669"/>
    <property type="project" value="UniProtKB-KW"/>
</dbReference>
<dbReference type="InterPro" id="IPR001789">
    <property type="entry name" value="Sig_transdc_resp-reg_receiver"/>
</dbReference>
<proteinExistence type="predicted"/>
<evidence type="ECO:0000313" key="6">
    <source>
        <dbReference type="EMBL" id="TDE12824.1"/>
    </source>
</evidence>
<dbReference type="InterPro" id="IPR058245">
    <property type="entry name" value="NreC/VraR/RcsB-like_REC"/>
</dbReference>
<dbReference type="SMART" id="SM00448">
    <property type="entry name" value="REC"/>
    <property type="match status" value="1"/>
</dbReference>
<dbReference type="InterPro" id="IPR051015">
    <property type="entry name" value="EvgA-like"/>
</dbReference>
<dbReference type="EMBL" id="SMFL01000008">
    <property type="protein sequence ID" value="TDE12824.1"/>
    <property type="molecule type" value="Genomic_DNA"/>
</dbReference>
<dbReference type="SUPFAM" id="SSF46894">
    <property type="entry name" value="C-terminal effector domain of the bipartite response regulators"/>
    <property type="match status" value="1"/>
</dbReference>
<evidence type="ECO:0000259" key="4">
    <source>
        <dbReference type="PROSITE" id="PS50043"/>
    </source>
</evidence>
<keyword evidence="1 3" id="KW-0597">Phosphoprotein</keyword>
<dbReference type="InterPro" id="IPR011006">
    <property type="entry name" value="CheY-like_superfamily"/>
</dbReference>
<dbReference type="SUPFAM" id="SSF52172">
    <property type="entry name" value="CheY-like"/>
    <property type="match status" value="1"/>
</dbReference>
<dbReference type="Gene3D" id="3.40.50.2300">
    <property type="match status" value="1"/>
</dbReference>
<dbReference type="AlphaFoldDB" id="A0A4R5DLC2"/>
<feature type="modified residue" description="4-aspartylphosphate" evidence="3">
    <location>
        <position position="59"/>
    </location>
</feature>
<dbReference type="OrthoDB" id="9797341at2"/>
<comment type="caution">
    <text evidence="6">The sequence shown here is derived from an EMBL/GenBank/DDBJ whole genome shotgun (WGS) entry which is preliminary data.</text>
</comment>
<feature type="domain" description="Response regulatory" evidence="5">
    <location>
        <begin position="8"/>
        <end position="124"/>
    </location>
</feature>
<dbReference type="InterPro" id="IPR016032">
    <property type="entry name" value="Sig_transdc_resp-reg_C-effctor"/>
</dbReference>
<evidence type="ECO:0000256" key="2">
    <source>
        <dbReference type="ARBA" id="ARBA00023125"/>
    </source>
</evidence>
<evidence type="ECO:0000259" key="5">
    <source>
        <dbReference type="PROSITE" id="PS50110"/>
    </source>
</evidence>
<dbReference type="Proteomes" id="UP000294850">
    <property type="component" value="Unassembled WGS sequence"/>
</dbReference>
<dbReference type="GO" id="GO:0006355">
    <property type="term" value="P:regulation of DNA-templated transcription"/>
    <property type="evidence" value="ECO:0007669"/>
    <property type="project" value="InterPro"/>
</dbReference>
<reference evidence="6 7" key="1">
    <citation type="submission" date="2019-03" db="EMBL/GenBank/DDBJ databases">
        <title>Dyadobacter AR-3-6 sp. nov., isolated from arctic soil.</title>
        <authorList>
            <person name="Chaudhary D.K."/>
        </authorList>
    </citation>
    <scope>NUCLEOTIDE SEQUENCE [LARGE SCALE GENOMIC DNA]</scope>
    <source>
        <strain evidence="6 7">AR-3-6</strain>
    </source>
</reference>
<keyword evidence="7" id="KW-1185">Reference proteome</keyword>
<dbReference type="SMART" id="SM00421">
    <property type="entry name" value="HTH_LUXR"/>
    <property type="match status" value="1"/>
</dbReference>
<accession>A0A4R5DLC2</accession>
<sequence>MPVTDPIRVILVDDHHLFSDGLNAMLSNYPVIEVVEQIFHSPDVLSKVHNLNPDVILLDFNMPRMNGMQVAERLLSGNSKYKILMLSMYNELRLIEEFRKIGVMGYLLKTATVKEVVEAIETISKGIPWYPADLVPKTGNNHSDDYFLKTFKLTGRELNIIRLIREGLSSQEISESLSISLFTVETHRKNISTKLNLKGRNELLRFAIENDL</sequence>
<organism evidence="6 7">
    <name type="scientific">Dyadobacter psychrotolerans</name>
    <dbReference type="NCBI Taxonomy" id="2541721"/>
    <lineage>
        <taxon>Bacteria</taxon>
        <taxon>Pseudomonadati</taxon>
        <taxon>Bacteroidota</taxon>
        <taxon>Cytophagia</taxon>
        <taxon>Cytophagales</taxon>
        <taxon>Spirosomataceae</taxon>
        <taxon>Dyadobacter</taxon>
    </lineage>
</organism>
<dbReference type="PROSITE" id="PS50043">
    <property type="entry name" value="HTH_LUXR_2"/>
    <property type="match status" value="1"/>
</dbReference>
<dbReference type="Pfam" id="PF00072">
    <property type="entry name" value="Response_reg"/>
    <property type="match status" value="1"/>
</dbReference>
<dbReference type="CDD" id="cd17535">
    <property type="entry name" value="REC_NarL-like"/>
    <property type="match status" value="1"/>
</dbReference>
<dbReference type="PANTHER" id="PTHR45566:SF2">
    <property type="entry name" value="NARL SUBFAMILY"/>
    <property type="match status" value="1"/>
</dbReference>
<dbReference type="InterPro" id="IPR000792">
    <property type="entry name" value="Tscrpt_reg_LuxR_C"/>
</dbReference>
<protein>
    <submittedName>
        <fullName evidence="6">Response regulator transcription factor</fullName>
    </submittedName>
</protein>
<keyword evidence="2" id="KW-0238">DNA-binding</keyword>